<dbReference type="RefSeq" id="WP_211321014.1">
    <property type="nucleotide sequence ID" value="NZ_QXEV01000004.1"/>
</dbReference>
<reference evidence="4 5" key="1">
    <citation type="submission" date="2018-08" db="EMBL/GenBank/DDBJ databases">
        <title>Genomic Encyclopedia of Archaeal and Bacterial Type Strains, Phase II (KMG-II): from individual species to whole genera.</title>
        <authorList>
            <person name="Goeker M."/>
        </authorList>
    </citation>
    <scope>NUCLEOTIDE SEQUENCE [LARGE SCALE GENOMIC DNA]</scope>
    <source>
        <strain evidence="4 5">ATCC 27112</strain>
    </source>
</reference>
<dbReference type="PROSITE" id="PS00893">
    <property type="entry name" value="NUDIX_BOX"/>
    <property type="match status" value="1"/>
</dbReference>
<keyword evidence="5" id="KW-1185">Reference proteome</keyword>
<feature type="domain" description="Nudix hydrolase" evidence="3">
    <location>
        <begin position="17"/>
        <end position="144"/>
    </location>
</feature>
<keyword evidence="2" id="KW-0378">Hydrolase</keyword>
<name>A0A397RXK1_9MOLU</name>
<evidence type="ECO:0000259" key="3">
    <source>
        <dbReference type="PROSITE" id="PS51462"/>
    </source>
</evidence>
<dbReference type="PANTHER" id="PTHR43736:SF1">
    <property type="entry name" value="DIHYDRONEOPTERIN TRIPHOSPHATE DIPHOSPHATASE"/>
    <property type="match status" value="1"/>
</dbReference>
<evidence type="ECO:0000313" key="4">
    <source>
        <dbReference type="EMBL" id="RIA77992.1"/>
    </source>
</evidence>
<comment type="caution">
    <text evidence="4">The sequence shown here is derived from an EMBL/GenBank/DDBJ whole genome shotgun (WGS) entry which is preliminary data.</text>
</comment>
<dbReference type="EMBL" id="QXEV01000004">
    <property type="protein sequence ID" value="RIA77992.1"/>
    <property type="molecule type" value="Genomic_DNA"/>
</dbReference>
<dbReference type="Gene3D" id="3.90.79.10">
    <property type="entry name" value="Nucleoside Triphosphate Pyrophosphohydrolase"/>
    <property type="match status" value="2"/>
</dbReference>
<dbReference type="InParanoid" id="A0A397RXK1"/>
<dbReference type="Proteomes" id="UP000266506">
    <property type="component" value="Unassembled WGS sequence"/>
</dbReference>
<dbReference type="GO" id="GO:0016787">
    <property type="term" value="F:hydrolase activity"/>
    <property type="evidence" value="ECO:0007669"/>
    <property type="project" value="UniProtKB-KW"/>
</dbReference>
<dbReference type="AlphaFoldDB" id="A0A397RXK1"/>
<dbReference type="SUPFAM" id="SSF55811">
    <property type="entry name" value="Nudix"/>
    <property type="match status" value="2"/>
</dbReference>
<protein>
    <submittedName>
        <fullName evidence="4">ADP-ribose pyrophosphatase YjhB (NUDIX family)</fullName>
    </submittedName>
</protein>
<sequence length="350" mass="41460">MRTIKLYYDDFQKQIDVLRHASRGIVIKDNKILLTYVKTKDIYMLPGGGKEGVETITETCIRELQEETGTLVSVKDLYLDIEEYFERMCHINHYLICEVNEENLPLKLTKAEIKAKCEPRWVDLNEALRIFGSYPEYQYTNVEVYGLYQREYRAIKEYIRYTNIMDTYNFLKSYKPVNEQEKADLEYMLYMYEKMGDELFKRESLATHFSSSCWITNKDHTKILMNYHNIYKNWGWLGGHNDNDKDFLSVALKEAQEESGLSNIKVLKEEPVSIEVLPVTYHIKNSKFVSSHTHMNVTYLFEADEKEELKIKPDENSGLKWVDMDKTIEITNEEDMKPIYKKLNDALKRL</sequence>
<evidence type="ECO:0000256" key="1">
    <source>
        <dbReference type="ARBA" id="ARBA00005582"/>
    </source>
</evidence>
<dbReference type="CDD" id="cd03674">
    <property type="entry name" value="NUDIX_Hydrolase"/>
    <property type="match status" value="1"/>
</dbReference>
<proteinExistence type="inferred from homology"/>
<evidence type="ECO:0000256" key="2">
    <source>
        <dbReference type="ARBA" id="ARBA00022801"/>
    </source>
</evidence>
<organism evidence="4 5">
    <name type="scientific">Anaeroplasma bactoclasticum</name>
    <dbReference type="NCBI Taxonomy" id="2088"/>
    <lineage>
        <taxon>Bacteria</taxon>
        <taxon>Bacillati</taxon>
        <taxon>Mycoplasmatota</taxon>
        <taxon>Mollicutes</taxon>
        <taxon>Anaeroplasmatales</taxon>
        <taxon>Anaeroplasmataceae</taxon>
        <taxon>Anaeroplasma</taxon>
    </lineage>
</organism>
<gene>
    <name evidence="4" type="ORF">EI71_00569</name>
</gene>
<comment type="similarity">
    <text evidence="1">Belongs to the Nudix hydrolase family.</text>
</comment>
<dbReference type="InterPro" id="IPR000086">
    <property type="entry name" value="NUDIX_hydrolase_dom"/>
</dbReference>
<feature type="domain" description="Nudix hydrolase" evidence="3">
    <location>
        <begin position="206"/>
        <end position="344"/>
    </location>
</feature>
<evidence type="ECO:0000313" key="5">
    <source>
        <dbReference type="Proteomes" id="UP000266506"/>
    </source>
</evidence>
<dbReference type="PANTHER" id="PTHR43736">
    <property type="entry name" value="ADP-RIBOSE PYROPHOSPHATASE"/>
    <property type="match status" value="1"/>
</dbReference>
<dbReference type="Pfam" id="PF00293">
    <property type="entry name" value="NUDIX"/>
    <property type="match status" value="2"/>
</dbReference>
<accession>A0A397RXK1</accession>
<dbReference type="InterPro" id="IPR020084">
    <property type="entry name" value="NUDIX_hydrolase_CS"/>
</dbReference>
<dbReference type="InterPro" id="IPR015797">
    <property type="entry name" value="NUDIX_hydrolase-like_dom_sf"/>
</dbReference>
<dbReference type="PROSITE" id="PS51462">
    <property type="entry name" value="NUDIX"/>
    <property type="match status" value="2"/>
</dbReference>